<sequence length="37" mass="3995">MGEVKGDFQGGAIDILTAEEVADWGAKMREIKAKLSE</sequence>
<dbReference type="EMBL" id="BDGJ01000028">
    <property type="protein sequence ID" value="GAW91694.1"/>
    <property type="molecule type" value="Genomic_DNA"/>
</dbReference>
<accession>A0A1Z5HQA7</accession>
<evidence type="ECO:0000313" key="1">
    <source>
        <dbReference type="EMBL" id="GAW91694.1"/>
    </source>
</evidence>
<dbReference type="AlphaFoldDB" id="A0A1Z5HQA7"/>
<gene>
    <name evidence="1" type="ORF">KKC1_08550</name>
</gene>
<proteinExistence type="predicted"/>
<reference evidence="2" key="1">
    <citation type="journal article" date="2017" name="Appl. Environ. Microbiol.">
        <title>Genomic analysis of Calderihabitans maritimus KKC1, a thermophilic hydrogenogenic carboxydotrophic bacterium isolated from marine sediment.</title>
        <authorList>
            <person name="Omae K."/>
            <person name="Yoneda Y."/>
            <person name="Fukuyama Y."/>
            <person name="Yoshida T."/>
            <person name="Sako Y."/>
        </authorList>
    </citation>
    <scope>NUCLEOTIDE SEQUENCE [LARGE SCALE GENOMIC DNA]</scope>
    <source>
        <strain evidence="2">KKC1</strain>
    </source>
</reference>
<name>A0A1Z5HQA7_9FIRM</name>
<protein>
    <submittedName>
        <fullName evidence="1">Cobaltochelatase</fullName>
    </submittedName>
</protein>
<organism evidence="1 2">
    <name type="scientific">Calderihabitans maritimus</name>
    <dbReference type="NCBI Taxonomy" id="1246530"/>
    <lineage>
        <taxon>Bacteria</taxon>
        <taxon>Bacillati</taxon>
        <taxon>Bacillota</taxon>
        <taxon>Clostridia</taxon>
        <taxon>Neomoorellales</taxon>
        <taxon>Calderihabitantaceae</taxon>
        <taxon>Calderihabitans</taxon>
    </lineage>
</organism>
<keyword evidence="2" id="KW-1185">Reference proteome</keyword>
<dbReference type="Proteomes" id="UP000197032">
    <property type="component" value="Unassembled WGS sequence"/>
</dbReference>
<comment type="caution">
    <text evidence="1">The sequence shown here is derived from an EMBL/GenBank/DDBJ whole genome shotgun (WGS) entry which is preliminary data.</text>
</comment>
<evidence type="ECO:0000313" key="2">
    <source>
        <dbReference type="Proteomes" id="UP000197032"/>
    </source>
</evidence>